<accession>A0A2I0GBK7</accession>
<keyword evidence="2" id="KW-1185">Reference proteome</keyword>
<dbReference type="EMBL" id="PGOL01045297">
    <property type="protein sequence ID" value="PKH47765.1"/>
    <property type="molecule type" value="Genomic_DNA"/>
</dbReference>
<reference evidence="1 2" key="1">
    <citation type="submission" date="2017-11" db="EMBL/GenBank/DDBJ databases">
        <title>De-novo sequencing of pomegranate (Punica granatum L.) genome.</title>
        <authorList>
            <person name="Akparov Z."/>
            <person name="Amiraslanov A."/>
            <person name="Hajiyeva S."/>
            <person name="Abbasov M."/>
            <person name="Kaur K."/>
            <person name="Hamwieh A."/>
            <person name="Solovyev V."/>
            <person name="Salamov A."/>
            <person name="Braich B."/>
            <person name="Kosarev P."/>
            <person name="Mahmoud A."/>
            <person name="Hajiyev E."/>
            <person name="Babayeva S."/>
            <person name="Izzatullayeva V."/>
            <person name="Mammadov A."/>
            <person name="Mammadov A."/>
            <person name="Sharifova S."/>
            <person name="Ojaghi J."/>
            <person name="Eynullazada K."/>
            <person name="Bayramov B."/>
            <person name="Abdulazimova A."/>
            <person name="Shahmuradov I."/>
        </authorList>
    </citation>
    <scope>NUCLEOTIDE SEQUENCE [LARGE SCALE GENOMIC DNA]</scope>
    <source>
        <strain evidence="2">cv. AG2017</strain>
        <tissue evidence="1">Leaf</tissue>
    </source>
</reference>
<gene>
    <name evidence="1" type="ORF">CRG98_050447</name>
</gene>
<proteinExistence type="predicted"/>
<evidence type="ECO:0000313" key="2">
    <source>
        <dbReference type="Proteomes" id="UP000233551"/>
    </source>
</evidence>
<organism evidence="1 2">
    <name type="scientific">Punica granatum</name>
    <name type="common">Pomegranate</name>
    <dbReference type="NCBI Taxonomy" id="22663"/>
    <lineage>
        <taxon>Eukaryota</taxon>
        <taxon>Viridiplantae</taxon>
        <taxon>Streptophyta</taxon>
        <taxon>Embryophyta</taxon>
        <taxon>Tracheophyta</taxon>
        <taxon>Spermatophyta</taxon>
        <taxon>Magnoliopsida</taxon>
        <taxon>eudicotyledons</taxon>
        <taxon>Gunneridae</taxon>
        <taxon>Pentapetalae</taxon>
        <taxon>rosids</taxon>
        <taxon>malvids</taxon>
        <taxon>Myrtales</taxon>
        <taxon>Lythraceae</taxon>
        <taxon>Punica</taxon>
    </lineage>
</organism>
<sequence length="96" mass="9877">MASCTAQIHFLGLTGAGSFKLSNTNSCNCRFSAALFSASGDFSAGHPISRSSGDGLLSVRRCSLAARRFRALPHCVAQKADPSVSVHSQSSNGASS</sequence>
<feature type="non-terminal residue" evidence="1">
    <location>
        <position position="96"/>
    </location>
</feature>
<evidence type="ECO:0000313" key="1">
    <source>
        <dbReference type="EMBL" id="PKH47765.1"/>
    </source>
</evidence>
<dbReference type="AlphaFoldDB" id="A0A2I0GBK7"/>
<dbReference type="Proteomes" id="UP000233551">
    <property type="component" value="Unassembled WGS sequence"/>
</dbReference>
<comment type="caution">
    <text evidence="1">The sequence shown here is derived from an EMBL/GenBank/DDBJ whole genome shotgun (WGS) entry which is preliminary data.</text>
</comment>
<name>A0A2I0GBK7_PUNGR</name>
<protein>
    <submittedName>
        <fullName evidence="1">Uncharacterized protein</fullName>
    </submittedName>
</protein>